<keyword evidence="1" id="KW-0547">Nucleotide-binding</keyword>
<dbReference type="PROSITE" id="PS00622">
    <property type="entry name" value="HTH_LUXR_1"/>
    <property type="match status" value="1"/>
</dbReference>
<dbReference type="InterPro" id="IPR027417">
    <property type="entry name" value="P-loop_NTPase"/>
</dbReference>
<dbReference type="InterPro" id="IPR000792">
    <property type="entry name" value="Tscrpt_reg_LuxR_C"/>
</dbReference>
<feature type="domain" description="HTH luxR-type" evidence="3">
    <location>
        <begin position="872"/>
        <end position="937"/>
    </location>
</feature>
<dbReference type="PRINTS" id="PR00038">
    <property type="entry name" value="HTHLUXR"/>
</dbReference>
<evidence type="ECO:0000313" key="4">
    <source>
        <dbReference type="EMBL" id="ADU46954.1"/>
    </source>
</evidence>
<keyword evidence="5" id="KW-1185">Reference proteome</keyword>
<dbReference type="CDD" id="cd06170">
    <property type="entry name" value="LuxR_C_like"/>
    <property type="match status" value="1"/>
</dbReference>
<protein>
    <submittedName>
        <fullName evidence="4">Transcriptional regulator, LuxR family</fullName>
    </submittedName>
</protein>
<dbReference type="OrthoDB" id="3691954at2"/>
<dbReference type="GO" id="GO:0005524">
    <property type="term" value="F:ATP binding"/>
    <property type="evidence" value="ECO:0007669"/>
    <property type="project" value="UniProtKB-KW"/>
</dbReference>
<accession>E6S850</accession>
<dbReference type="STRING" id="710696.Intca_0405"/>
<organism evidence="4 5">
    <name type="scientific">Intrasporangium calvum (strain ATCC 23552 / DSM 43043 / JCM 3097 / NBRC 12989 / NCIMB 10167 / NRRL B-3866 / 7 KIP)</name>
    <dbReference type="NCBI Taxonomy" id="710696"/>
    <lineage>
        <taxon>Bacteria</taxon>
        <taxon>Bacillati</taxon>
        <taxon>Actinomycetota</taxon>
        <taxon>Actinomycetes</taxon>
        <taxon>Micrococcales</taxon>
        <taxon>Intrasporangiaceae</taxon>
        <taxon>Intrasporangium</taxon>
    </lineage>
</organism>
<dbReference type="InterPro" id="IPR036388">
    <property type="entry name" value="WH-like_DNA-bd_sf"/>
</dbReference>
<proteinExistence type="predicted"/>
<dbReference type="eggNOG" id="COG2197">
    <property type="taxonomic scope" value="Bacteria"/>
</dbReference>
<dbReference type="EMBL" id="CP002343">
    <property type="protein sequence ID" value="ADU46954.1"/>
    <property type="molecule type" value="Genomic_DNA"/>
</dbReference>
<keyword evidence="2" id="KW-0067">ATP-binding</keyword>
<dbReference type="GO" id="GO:0004016">
    <property type="term" value="F:adenylate cyclase activity"/>
    <property type="evidence" value="ECO:0007669"/>
    <property type="project" value="TreeGrafter"/>
</dbReference>
<dbReference type="PANTHER" id="PTHR16305">
    <property type="entry name" value="TESTICULAR SOLUBLE ADENYLYL CYCLASE"/>
    <property type="match status" value="1"/>
</dbReference>
<evidence type="ECO:0000256" key="1">
    <source>
        <dbReference type="ARBA" id="ARBA00022741"/>
    </source>
</evidence>
<evidence type="ECO:0000313" key="5">
    <source>
        <dbReference type="Proteomes" id="UP000008914"/>
    </source>
</evidence>
<dbReference type="Pfam" id="PF00196">
    <property type="entry name" value="GerE"/>
    <property type="match status" value="1"/>
</dbReference>
<dbReference type="InterPro" id="IPR041664">
    <property type="entry name" value="AAA_16"/>
</dbReference>
<dbReference type="GO" id="GO:0003677">
    <property type="term" value="F:DNA binding"/>
    <property type="evidence" value="ECO:0007669"/>
    <property type="project" value="InterPro"/>
</dbReference>
<evidence type="ECO:0000256" key="2">
    <source>
        <dbReference type="ARBA" id="ARBA00022840"/>
    </source>
</evidence>
<dbReference type="AlphaFoldDB" id="E6S850"/>
<dbReference type="SUPFAM" id="SSF52540">
    <property type="entry name" value="P-loop containing nucleoside triphosphate hydrolases"/>
    <property type="match status" value="1"/>
</dbReference>
<gene>
    <name evidence="4" type="ordered locus">Intca_0405</name>
</gene>
<dbReference type="SMART" id="SM00421">
    <property type="entry name" value="HTH_LUXR"/>
    <property type="match status" value="1"/>
</dbReference>
<reference evidence="4 5" key="1">
    <citation type="journal article" date="2010" name="Stand. Genomic Sci.">
        <title>Complete genome sequence of Intrasporangium calvum type strain (7 KIP).</title>
        <authorList>
            <person name="Del Rio T.G."/>
            <person name="Chertkov O."/>
            <person name="Yasawong M."/>
            <person name="Lucas S."/>
            <person name="Deshpande S."/>
            <person name="Cheng J.F."/>
            <person name="Detter C."/>
            <person name="Tapia R."/>
            <person name="Han C."/>
            <person name="Goodwin L."/>
            <person name="Pitluck S."/>
            <person name="Liolios K."/>
            <person name="Ivanova N."/>
            <person name="Mavromatis K."/>
            <person name="Pati A."/>
            <person name="Chen A."/>
            <person name="Palaniappan K."/>
            <person name="Land M."/>
            <person name="Hauser L."/>
            <person name="Chang Y.J."/>
            <person name="Jeffries C.D."/>
            <person name="Rohde M."/>
            <person name="Pukall R."/>
            <person name="Sikorski J."/>
            <person name="Goker M."/>
            <person name="Woyke T."/>
            <person name="Bristow J."/>
            <person name="Eisen J.A."/>
            <person name="Markowitz V."/>
            <person name="Hugenholtz P."/>
            <person name="Kyrpides N.C."/>
            <person name="Klenk H.P."/>
            <person name="Lapidus A."/>
        </authorList>
    </citation>
    <scope>NUCLEOTIDE SEQUENCE [LARGE SCALE GENOMIC DNA]</scope>
    <source>
        <strain evidence="5">ATCC 23552 / DSM 43043 / JCM 3097 / NBRC 12989 / 7 KIP</strain>
    </source>
</reference>
<dbReference type="PANTHER" id="PTHR16305:SF35">
    <property type="entry name" value="TRANSCRIPTIONAL ACTIVATOR DOMAIN"/>
    <property type="match status" value="1"/>
</dbReference>
<dbReference type="PROSITE" id="PS50043">
    <property type="entry name" value="HTH_LUXR_2"/>
    <property type="match status" value="1"/>
</dbReference>
<dbReference type="KEGG" id="ica:Intca_0405"/>
<dbReference type="GO" id="GO:0006355">
    <property type="term" value="P:regulation of DNA-templated transcription"/>
    <property type="evidence" value="ECO:0007669"/>
    <property type="project" value="InterPro"/>
</dbReference>
<dbReference type="SUPFAM" id="SSF46894">
    <property type="entry name" value="C-terminal effector domain of the bipartite response regulators"/>
    <property type="match status" value="1"/>
</dbReference>
<dbReference type="Gene3D" id="1.10.10.10">
    <property type="entry name" value="Winged helix-like DNA-binding domain superfamily/Winged helix DNA-binding domain"/>
    <property type="match status" value="1"/>
</dbReference>
<dbReference type="Pfam" id="PF13191">
    <property type="entry name" value="AAA_16"/>
    <property type="match status" value="1"/>
</dbReference>
<dbReference type="InterPro" id="IPR016032">
    <property type="entry name" value="Sig_transdc_resp-reg_C-effctor"/>
</dbReference>
<name>E6S850_INTC7</name>
<evidence type="ECO:0000259" key="3">
    <source>
        <dbReference type="PROSITE" id="PS50043"/>
    </source>
</evidence>
<dbReference type="GO" id="GO:0005737">
    <property type="term" value="C:cytoplasm"/>
    <property type="evidence" value="ECO:0007669"/>
    <property type="project" value="TreeGrafter"/>
</dbReference>
<dbReference type="RefSeq" id="WP_013491275.1">
    <property type="nucleotide sequence ID" value="NC_014830.1"/>
</dbReference>
<sequence>MGPVARAGALVGRTEELSTLQALVRAQAGGAAAAVLVGEPGMGKTRLLAASADLLRNHRVFRMTGFEPERQVPLGAALPFLRRIGALGRAGRQLQALLSPADPELGSVEPARLFEAAHRALCEVADPALVIDDLQWLDGLSRALAHYLVRAALDEGVGVLMVCATRPGPESAAFASSLQDLLGDSGHYVELTLGPLAGAEGAELAQALRPGLSSASAQRISSAAAGSPFWIELAIRAGGDPGVRSTAIPALLRALGSDAVQCLAAAVIGGRPAESALLGEVLAWPEARVAAALSELVNRGVVSAEAGWFGVAHDLVREAALNQLPHEHSRRLHRQFAAVLRRRAEGDLQVLMEALEHEGAAGAVSTELASEIASSPQRRVLGQSGLHRLAAIAELPNPDGTERLAVDRLLADLAEEIGDSEFALRRLKQLSETLPRRAERASAALAAARHAVELGLVPETVALLARARRDGWDDPWTHVGADALDFARLAWLEHDAPAAQPYRTAAIDAARDLLARAGPIESLPLAARQAYVEAINAERVSYLMAGDMTGMLDVADEFVEATRGLGEQHLDARLFLSVALRLLNRWPEAESRAVEVRRAARQQVHPGMEAYAGFELALVVYHLGRVAEARKLHEDARRLCERIGASFDAADTWLCGLREVIEASAANWRTAVDSLRQQADRHQNPHYRIILRQRAALWSARFAPADSRELVVGLLDSADTDARAAGCVRCAADLHVIGAEALARVGEVDSTRRLLRAWDAQWPDPNARAAFHRLRADAALAAAAEESRAPELLRQVIASATAAGTRLEELWGLIDLGSVLAGADRAAASEAWSTASRLAAELGAVSEQRLVDQRLRAIGVRRVAPSRRSAADASPVATLTRRELDVACLAVTGARNVDIAHTLFISPKTVEQHISRVLAKLGVHNRAELGSRYADDLDVAADGTEK</sequence>
<dbReference type="HOGENOM" id="CLU_006850_0_1_11"/>
<dbReference type="Proteomes" id="UP000008914">
    <property type="component" value="Chromosome"/>
</dbReference>